<dbReference type="SUPFAM" id="SSF51126">
    <property type="entry name" value="Pectin lyase-like"/>
    <property type="match status" value="1"/>
</dbReference>
<keyword evidence="13" id="KW-1185">Reference proteome</keyword>
<dbReference type="FunFam" id="2.160.20.10:FF:000013">
    <property type="entry name" value="Pectinesterase"/>
    <property type="match status" value="1"/>
</dbReference>
<keyword evidence="4 10" id="KW-0378">Hydrolase</keyword>
<evidence type="ECO:0000256" key="6">
    <source>
        <dbReference type="ARBA" id="ARBA00023180"/>
    </source>
</evidence>
<evidence type="ECO:0000256" key="7">
    <source>
        <dbReference type="ARBA" id="ARBA00047928"/>
    </source>
</evidence>
<comment type="pathway">
    <text evidence="1 10">Glycan metabolism; pectin degradation; 2-dehydro-3-deoxy-D-gluconate from pectin: step 1/5.</text>
</comment>
<dbReference type="InterPro" id="IPR012334">
    <property type="entry name" value="Pectin_lyas_fold"/>
</dbReference>
<dbReference type="InterPro" id="IPR011050">
    <property type="entry name" value="Pectin_lyase_fold/virulence"/>
</dbReference>
<feature type="chain" id="PRO_5029946814" description="Pectinesterase" evidence="10">
    <location>
        <begin position="28"/>
        <end position="389"/>
    </location>
</feature>
<keyword evidence="10" id="KW-0732">Signal</keyword>
<evidence type="ECO:0000256" key="10">
    <source>
        <dbReference type="RuleBase" id="RU000589"/>
    </source>
</evidence>
<organism evidence="12 13">
    <name type="scientific">Spirodela intermedia</name>
    <name type="common">Intermediate duckweed</name>
    <dbReference type="NCBI Taxonomy" id="51605"/>
    <lineage>
        <taxon>Eukaryota</taxon>
        <taxon>Viridiplantae</taxon>
        <taxon>Streptophyta</taxon>
        <taxon>Embryophyta</taxon>
        <taxon>Tracheophyta</taxon>
        <taxon>Spermatophyta</taxon>
        <taxon>Magnoliopsida</taxon>
        <taxon>Liliopsida</taxon>
        <taxon>Araceae</taxon>
        <taxon>Lemnoideae</taxon>
        <taxon>Spirodela</taxon>
    </lineage>
</organism>
<comment type="catalytic activity">
    <reaction evidence="7 10">
        <text>[(1-&gt;4)-alpha-D-galacturonosyl methyl ester](n) + n H2O = [(1-&gt;4)-alpha-D-galacturonosyl](n) + n methanol + n H(+)</text>
        <dbReference type="Rhea" id="RHEA:22380"/>
        <dbReference type="Rhea" id="RHEA-COMP:14570"/>
        <dbReference type="Rhea" id="RHEA-COMP:14573"/>
        <dbReference type="ChEBI" id="CHEBI:15377"/>
        <dbReference type="ChEBI" id="CHEBI:15378"/>
        <dbReference type="ChEBI" id="CHEBI:17790"/>
        <dbReference type="ChEBI" id="CHEBI:140522"/>
        <dbReference type="ChEBI" id="CHEBI:140523"/>
        <dbReference type="EC" id="3.1.1.11"/>
    </reaction>
</comment>
<accession>A0A7I8LM17</accession>
<gene>
    <name evidence="12" type="ORF">SI8410_18021590</name>
</gene>
<feature type="active site" evidence="9">
    <location>
        <position position="251"/>
    </location>
</feature>
<protein>
    <recommendedName>
        <fullName evidence="3 10">Pectinesterase</fullName>
        <ecNumber evidence="3 10">3.1.1.11</ecNumber>
    </recommendedName>
</protein>
<dbReference type="GO" id="GO:0045490">
    <property type="term" value="P:pectin catabolic process"/>
    <property type="evidence" value="ECO:0007669"/>
    <property type="project" value="UniProtKB-UniRule"/>
</dbReference>
<evidence type="ECO:0000313" key="13">
    <source>
        <dbReference type="Proteomes" id="UP000663760"/>
    </source>
</evidence>
<evidence type="ECO:0000256" key="8">
    <source>
        <dbReference type="ARBA" id="ARBA00057335"/>
    </source>
</evidence>
<keyword evidence="6" id="KW-0325">Glycoprotein</keyword>
<dbReference type="Proteomes" id="UP000663760">
    <property type="component" value="Chromosome 18"/>
</dbReference>
<evidence type="ECO:0000256" key="5">
    <source>
        <dbReference type="ARBA" id="ARBA00023085"/>
    </source>
</evidence>
<dbReference type="InterPro" id="IPR033131">
    <property type="entry name" value="Pectinesterase_Asp_AS"/>
</dbReference>
<sequence>MVKSFFVLPVIFLLLLLLLFLFSPASADGEEAYLNWVKHVGEGRKGSASGKLENRHKPCLELTVEKKNSSKPGSFVSVQAAIDSLPPGNSCRVVIYLRAGVYAEKVTIPGRKAYVTLLGEGRERTIIQWGDTADGEGPEGRRLGTFGSATFAVNSPFFVAMNVTFKVERKPRIQEEEQHNDNDNGCKDCFFSQNVAPPAPAGAEGKQAVALRISGDAAFFLGCGFHGGQDTLYDHRGRHFFKDCFIEGSVDFVFGDGRSLYEGCRLHAVAESYGAVAAQKRESFLEETGFSFLRCRVTGSGALYLGRAWGTFSRVVFAYSYLDKIVVPDGWYDWGDRNRQTTVFFGQYRCSGPGASLSGRVRWSRELTAQQAEPFLSTEFVDGSEWLEP</sequence>
<feature type="domain" description="Pectinesterase catalytic" evidence="11">
    <location>
        <begin position="72"/>
        <end position="167"/>
    </location>
</feature>
<evidence type="ECO:0000256" key="1">
    <source>
        <dbReference type="ARBA" id="ARBA00005184"/>
    </source>
</evidence>
<evidence type="ECO:0000313" key="12">
    <source>
        <dbReference type="EMBL" id="CAA7410912.1"/>
    </source>
</evidence>
<comment type="similarity">
    <text evidence="2">Belongs to the pectinesterase family.</text>
</comment>
<reference evidence="12" key="1">
    <citation type="submission" date="2020-02" db="EMBL/GenBank/DDBJ databases">
        <authorList>
            <person name="Scholz U."/>
            <person name="Mascher M."/>
            <person name="Fiebig A."/>
        </authorList>
    </citation>
    <scope>NUCLEOTIDE SEQUENCE</scope>
</reference>
<dbReference type="EMBL" id="LR746281">
    <property type="protein sequence ID" value="CAA7410912.1"/>
    <property type="molecule type" value="Genomic_DNA"/>
</dbReference>
<evidence type="ECO:0000256" key="2">
    <source>
        <dbReference type="ARBA" id="ARBA00008891"/>
    </source>
</evidence>
<feature type="signal peptide" evidence="10">
    <location>
        <begin position="1"/>
        <end position="27"/>
    </location>
</feature>
<dbReference type="EC" id="3.1.1.11" evidence="3 10"/>
<evidence type="ECO:0000256" key="9">
    <source>
        <dbReference type="PROSITE-ProRule" id="PRU10040"/>
    </source>
</evidence>
<dbReference type="PANTHER" id="PTHR31321">
    <property type="entry name" value="ACYL-COA THIOESTER HYDROLASE YBHC-RELATED"/>
    <property type="match status" value="1"/>
</dbReference>
<dbReference type="AlphaFoldDB" id="A0A7I8LM17"/>
<dbReference type="UniPathway" id="UPA00545">
    <property type="reaction ID" value="UER00823"/>
</dbReference>
<evidence type="ECO:0000256" key="4">
    <source>
        <dbReference type="ARBA" id="ARBA00022801"/>
    </source>
</evidence>
<dbReference type="OrthoDB" id="2019149at2759"/>
<evidence type="ECO:0000259" key="11">
    <source>
        <dbReference type="Pfam" id="PF01095"/>
    </source>
</evidence>
<feature type="domain" description="Pectinesterase catalytic" evidence="11">
    <location>
        <begin position="189"/>
        <end position="383"/>
    </location>
</feature>
<dbReference type="PANTHER" id="PTHR31321:SF112">
    <property type="entry name" value="PECTINESTERASE"/>
    <property type="match status" value="1"/>
</dbReference>
<keyword evidence="5 10" id="KW-0063">Aspartyl esterase</keyword>
<dbReference type="GO" id="GO:0030599">
    <property type="term" value="F:pectinesterase activity"/>
    <property type="evidence" value="ECO:0007669"/>
    <property type="project" value="UniProtKB-UniRule"/>
</dbReference>
<dbReference type="InterPro" id="IPR000070">
    <property type="entry name" value="Pectinesterase_cat"/>
</dbReference>
<evidence type="ECO:0000256" key="3">
    <source>
        <dbReference type="ARBA" id="ARBA00013229"/>
    </source>
</evidence>
<name>A0A7I8LM17_SPIIN</name>
<proteinExistence type="inferred from homology"/>
<comment type="function">
    <text evidence="8">Acts in the modification of cell walls via demethylesterification of cell wall pectin.</text>
</comment>
<dbReference type="Pfam" id="PF01095">
    <property type="entry name" value="Pectinesterase"/>
    <property type="match status" value="2"/>
</dbReference>
<dbReference type="PROSITE" id="PS00503">
    <property type="entry name" value="PECTINESTERASE_2"/>
    <property type="match status" value="1"/>
</dbReference>
<dbReference type="Gene3D" id="2.160.20.10">
    <property type="entry name" value="Single-stranded right-handed beta-helix, Pectin lyase-like"/>
    <property type="match status" value="1"/>
</dbReference>
<dbReference type="GO" id="GO:0042545">
    <property type="term" value="P:cell wall modification"/>
    <property type="evidence" value="ECO:0007669"/>
    <property type="project" value="UniProtKB-UniRule"/>
</dbReference>